<organism evidence="2 3">
    <name type="scientific">Diplogelasinospora grovesii</name>
    <dbReference type="NCBI Taxonomy" id="303347"/>
    <lineage>
        <taxon>Eukaryota</taxon>
        <taxon>Fungi</taxon>
        <taxon>Dikarya</taxon>
        <taxon>Ascomycota</taxon>
        <taxon>Pezizomycotina</taxon>
        <taxon>Sordariomycetes</taxon>
        <taxon>Sordariomycetidae</taxon>
        <taxon>Sordariales</taxon>
        <taxon>Diplogelasinosporaceae</taxon>
        <taxon>Diplogelasinospora</taxon>
    </lineage>
</organism>
<dbReference type="SUPFAM" id="SSF55205">
    <property type="entry name" value="EPT/RTPC-like"/>
    <property type="match status" value="1"/>
</dbReference>
<protein>
    <submittedName>
        <fullName evidence="2">RNA 3'-terminal phosphate cyclase-domain-containing protein</fullName>
    </submittedName>
</protein>
<evidence type="ECO:0000259" key="1">
    <source>
        <dbReference type="Pfam" id="PF01137"/>
    </source>
</evidence>
<name>A0AAN6N7C5_9PEZI</name>
<dbReference type="InterPro" id="IPR000228">
    <property type="entry name" value="RNA3'_term_phos_cyc"/>
</dbReference>
<evidence type="ECO:0000313" key="3">
    <source>
        <dbReference type="Proteomes" id="UP001303473"/>
    </source>
</evidence>
<dbReference type="InterPro" id="IPR013792">
    <property type="entry name" value="RNA3'P_cycl/enolpyr_Trfase_a/b"/>
</dbReference>
<gene>
    <name evidence="2" type="ORF">QBC46DRAFT_363971</name>
</gene>
<accession>A0AAN6N7C5</accession>
<dbReference type="InterPro" id="IPR037136">
    <property type="entry name" value="RNA3'_phos_cyclase_dom_sf"/>
</dbReference>
<dbReference type="PANTHER" id="PTHR11096">
    <property type="entry name" value="RNA 3' TERMINAL PHOSPHATE CYCLASE"/>
    <property type="match status" value="1"/>
</dbReference>
<dbReference type="InterPro" id="IPR036553">
    <property type="entry name" value="RPTC_insert"/>
</dbReference>
<reference evidence="3" key="1">
    <citation type="journal article" date="2023" name="Mol. Phylogenet. Evol.">
        <title>Genome-scale phylogeny and comparative genomics of the fungal order Sordariales.</title>
        <authorList>
            <person name="Hensen N."/>
            <person name="Bonometti L."/>
            <person name="Westerberg I."/>
            <person name="Brannstrom I.O."/>
            <person name="Guillou S."/>
            <person name="Cros-Aarteil S."/>
            <person name="Calhoun S."/>
            <person name="Haridas S."/>
            <person name="Kuo A."/>
            <person name="Mondo S."/>
            <person name="Pangilinan J."/>
            <person name="Riley R."/>
            <person name="LaButti K."/>
            <person name="Andreopoulos B."/>
            <person name="Lipzen A."/>
            <person name="Chen C."/>
            <person name="Yan M."/>
            <person name="Daum C."/>
            <person name="Ng V."/>
            <person name="Clum A."/>
            <person name="Steindorff A."/>
            <person name="Ohm R.A."/>
            <person name="Martin F."/>
            <person name="Silar P."/>
            <person name="Natvig D.O."/>
            <person name="Lalanne C."/>
            <person name="Gautier V."/>
            <person name="Ament-Velasquez S.L."/>
            <person name="Kruys A."/>
            <person name="Hutchinson M.I."/>
            <person name="Powell A.J."/>
            <person name="Barry K."/>
            <person name="Miller A.N."/>
            <person name="Grigoriev I.V."/>
            <person name="Debuchy R."/>
            <person name="Gladieux P."/>
            <person name="Hiltunen Thoren M."/>
            <person name="Johannesson H."/>
        </authorList>
    </citation>
    <scope>NUCLEOTIDE SEQUENCE [LARGE SCALE GENOMIC DNA]</scope>
    <source>
        <strain evidence="3">CBS 340.73</strain>
    </source>
</reference>
<dbReference type="Gene3D" id="3.65.10.20">
    <property type="entry name" value="RNA 3'-terminal phosphate cyclase domain"/>
    <property type="match status" value="1"/>
</dbReference>
<dbReference type="GO" id="GO:0006396">
    <property type="term" value="P:RNA processing"/>
    <property type="evidence" value="ECO:0007669"/>
    <property type="project" value="InterPro"/>
</dbReference>
<evidence type="ECO:0000313" key="2">
    <source>
        <dbReference type="EMBL" id="KAK3940552.1"/>
    </source>
</evidence>
<dbReference type="EMBL" id="MU853794">
    <property type="protein sequence ID" value="KAK3940552.1"/>
    <property type="molecule type" value="Genomic_DNA"/>
</dbReference>
<dbReference type="GO" id="GO:0003963">
    <property type="term" value="F:RNA-3'-phosphate cyclase activity"/>
    <property type="evidence" value="ECO:0007669"/>
    <property type="project" value="TreeGrafter"/>
</dbReference>
<comment type="caution">
    <text evidence="2">The sequence shown here is derived from an EMBL/GenBank/DDBJ whole genome shotgun (WGS) entry which is preliminary data.</text>
</comment>
<sequence length="426" mass="46524">MTKKEPSPIELDGKTGEGGGQLVRVACAIASVTGEAIRIVNVRGNRLGGRGRARAKGEASHKGGGLKSQHVASISWLAEVTGATTSGVEVGSQTVEFRPRLRPSQLEKRSIKIDALTTAASTTLILQAILPFLVFAGNKQGEPIEVEITGGTNVDFSPSFEYVDQVLLPTLEHVFDLKIERRLHSRGWSLGQAARGKVTLTVHPLKVGEPLRLRDPSAVFGEDDMELTAIDVSMIIPCDMQEPVRAALEQELDHHFPDVEVNFKIIEDSKSDARAYVLLVARSGTLRWGRDRLSSVFKQAKDKGLAAKSLVRDLCAELYDEMQTGGVVDVFLQDQLIIFQALAEGRTSFPRSDQPEDAGDSPAKELAKLTIGQELKEDNTYQPFGEGSLHSQTARWVTCELVPFVGWYNNGRVCDGRGIHMEKTSP</sequence>
<dbReference type="InterPro" id="IPR023797">
    <property type="entry name" value="RNA3'_phos_cyclase_dom"/>
</dbReference>
<proteinExistence type="predicted"/>
<dbReference type="GO" id="GO:0005634">
    <property type="term" value="C:nucleus"/>
    <property type="evidence" value="ECO:0007669"/>
    <property type="project" value="TreeGrafter"/>
</dbReference>
<dbReference type="Gene3D" id="3.30.360.20">
    <property type="entry name" value="RNA 3'-terminal phosphate cyclase, insert domain"/>
    <property type="match status" value="1"/>
</dbReference>
<feature type="domain" description="RNA 3'-terminal phosphate cyclase" evidence="1">
    <location>
        <begin position="16"/>
        <end position="349"/>
    </location>
</feature>
<dbReference type="Proteomes" id="UP001303473">
    <property type="component" value="Unassembled WGS sequence"/>
</dbReference>
<keyword evidence="3" id="KW-1185">Reference proteome</keyword>
<dbReference type="AlphaFoldDB" id="A0AAN6N7C5"/>
<dbReference type="Pfam" id="PF01137">
    <property type="entry name" value="RTC"/>
    <property type="match status" value="1"/>
</dbReference>
<dbReference type="PANTHER" id="PTHR11096:SF0">
    <property type="entry name" value="RNA 3'-TERMINAL PHOSPHATE CYCLASE"/>
    <property type="match status" value="1"/>
</dbReference>